<dbReference type="EMBL" id="JABBWE010000001">
    <property type="protein sequence ID" value="KAG1810454.1"/>
    <property type="molecule type" value="Genomic_DNA"/>
</dbReference>
<sequence length="151" mass="16799">MVDSLHASESTVSYPLHISGITVNFNKPKTNIESAEVRIGKLHSPIALEAGNRSLQRRFSPPMVLSQGDTFSLHIQSTKWLGMKTKHRDITFNPDDVFRAYSASERRGEIRVALIGSEFNLTCVEYTKIHGKINIVIDLSGSATTEVRICV</sequence>
<dbReference type="AlphaFoldDB" id="A0A9P7JA76"/>
<dbReference type="Proteomes" id="UP000719766">
    <property type="component" value="Unassembled WGS sequence"/>
</dbReference>
<proteinExistence type="predicted"/>
<name>A0A9P7JA76_9AGAM</name>
<dbReference type="GeneID" id="64595077"/>
<evidence type="ECO:0000313" key="1">
    <source>
        <dbReference type="EMBL" id="KAG1810454.1"/>
    </source>
</evidence>
<reference evidence="1" key="1">
    <citation type="journal article" date="2020" name="New Phytol.">
        <title>Comparative genomics reveals dynamic genome evolution in host specialist ectomycorrhizal fungi.</title>
        <authorList>
            <person name="Lofgren L.A."/>
            <person name="Nguyen N.H."/>
            <person name="Vilgalys R."/>
            <person name="Ruytinx J."/>
            <person name="Liao H.L."/>
            <person name="Branco S."/>
            <person name="Kuo A."/>
            <person name="LaButti K."/>
            <person name="Lipzen A."/>
            <person name="Andreopoulos W."/>
            <person name="Pangilinan J."/>
            <person name="Riley R."/>
            <person name="Hundley H."/>
            <person name="Na H."/>
            <person name="Barry K."/>
            <person name="Grigoriev I.V."/>
            <person name="Stajich J.E."/>
            <person name="Kennedy P.G."/>
        </authorList>
    </citation>
    <scope>NUCLEOTIDE SEQUENCE</scope>
    <source>
        <strain evidence="1">S12</strain>
    </source>
</reference>
<evidence type="ECO:0000313" key="2">
    <source>
        <dbReference type="Proteomes" id="UP000719766"/>
    </source>
</evidence>
<organism evidence="1 2">
    <name type="scientific">Suillus plorans</name>
    <dbReference type="NCBI Taxonomy" id="116603"/>
    <lineage>
        <taxon>Eukaryota</taxon>
        <taxon>Fungi</taxon>
        <taxon>Dikarya</taxon>
        <taxon>Basidiomycota</taxon>
        <taxon>Agaricomycotina</taxon>
        <taxon>Agaricomycetes</taxon>
        <taxon>Agaricomycetidae</taxon>
        <taxon>Boletales</taxon>
        <taxon>Suillineae</taxon>
        <taxon>Suillaceae</taxon>
        <taxon>Suillus</taxon>
    </lineage>
</organism>
<protein>
    <submittedName>
        <fullName evidence="1">Uncharacterized protein</fullName>
    </submittedName>
</protein>
<comment type="caution">
    <text evidence="1">The sequence shown here is derived from an EMBL/GenBank/DDBJ whole genome shotgun (WGS) entry which is preliminary data.</text>
</comment>
<keyword evidence="2" id="KW-1185">Reference proteome</keyword>
<accession>A0A9P7JA76</accession>
<gene>
    <name evidence="1" type="ORF">HD556DRAFT_1320596</name>
</gene>
<dbReference type="RefSeq" id="XP_041168119.1">
    <property type="nucleotide sequence ID" value="XM_041301313.1"/>
</dbReference>
<dbReference type="OrthoDB" id="2658245at2759"/>